<proteinExistence type="predicted"/>
<protein>
    <submittedName>
        <fullName evidence="2">Uncharacterized protein</fullName>
    </submittedName>
</protein>
<accession>A0A7W8B4B4</accession>
<reference evidence="2 3" key="1">
    <citation type="submission" date="2020-08" db="EMBL/GenBank/DDBJ databases">
        <title>Genomic Encyclopedia of Type Strains, Phase III (KMG-III): the genomes of soil and plant-associated and newly described type strains.</title>
        <authorList>
            <person name="Whitman W."/>
        </authorList>
    </citation>
    <scope>NUCLEOTIDE SEQUENCE [LARGE SCALE GENOMIC DNA]</scope>
    <source>
        <strain evidence="2 3">CECT 3146</strain>
    </source>
</reference>
<sequence>MTNPVPPALPFRRRRNDIQPGPYWWIPDMPPPTTRAIQRQDWPVD</sequence>
<evidence type="ECO:0000256" key="1">
    <source>
        <dbReference type="SAM" id="MobiDB-lite"/>
    </source>
</evidence>
<dbReference type="EMBL" id="JACHJD010000072">
    <property type="protein sequence ID" value="MBB5110109.1"/>
    <property type="molecule type" value="Genomic_DNA"/>
</dbReference>
<comment type="caution">
    <text evidence="2">The sequence shown here is derived from an EMBL/GenBank/DDBJ whole genome shotgun (WGS) entry which is preliminary data.</text>
</comment>
<name>A0A7W8B4B4_STRST</name>
<evidence type="ECO:0000313" key="3">
    <source>
        <dbReference type="Proteomes" id="UP000549009"/>
    </source>
</evidence>
<dbReference type="Proteomes" id="UP000549009">
    <property type="component" value="Unassembled WGS sequence"/>
</dbReference>
<feature type="region of interest" description="Disordered" evidence="1">
    <location>
        <begin position="22"/>
        <end position="45"/>
    </location>
</feature>
<keyword evidence="3" id="KW-1185">Reference proteome</keyword>
<organism evidence="2 3">
    <name type="scientific">Streptomyces spectabilis</name>
    <dbReference type="NCBI Taxonomy" id="68270"/>
    <lineage>
        <taxon>Bacteria</taxon>
        <taxon>Bacillati</taxon>
        <taxon>Actinomycetota</taxon>
        <taxon>Actinomycetes</taxon>
        <taxon>Kitasatosporales</taxon>
        <taxon>Streptomycetaceae</taxon>
        <taxon>Streptomyces</taxon>
    </lineage>
</organism>
<gene>
    <name evidence="2" type="ORF">FHS40_009239</name>
</gene>
<evidence type="ECO:0000313" key="2">
    <source>
        <dbReference type="EMBL" id="MBB5110109.1"/>
    </source>
</evidence>
<dbReference type="AlphaFoldDB" id="A0A7W8B4B4"/>